<proteinExistence type="predicted"/>
<accession>A0AA40A9I6</accession>
<keyword evidence="3" id="KW-1185">Reference proteome</keyword>
<organism evidence="2 3">
    <name type="scientific">Lasiosphaeris hirsuta</name>
    <dbReference type="NCBI Taxonomy" id="260670"/>
    <lineage>
        <taxon>Eukaryota</taxon>
        <taxon>Fungi</taxon>
        <taxon>Dikarya</taxon>
        <taxon>Ascomycota</taxon>
        <taxon>Pezizomycotina</taxon>
        <taxon>Sordariomycetes</taxon>
        <taxon>Sordariomycetidae</taxon>
        <taxon>Sordariales</taxon>
        <taxon>Lasiosphaeriaceae</taxon>
        <taxon>Lasiosphaeris</taxon>
    </lineage>
</organism>
<name>A0AA40A9I6_9PEZI</name>
<dbReference type="AlphaFoldDB" id="A0AA40A9I6"/>
<evidence type="ECO:0000313" key="2">
    <source>
        <dbReference type="EMBL" id="KAK0711762.1"/>
    </source>
</evidence>
<gene>
    <name evidence="2" type="ORF">B0H67DRAFT_300502</name>
</gene>
<feature type="region of interest" description="Disordered" evidence="1">
    <location>
        <begin position="1"/>
        <end position="38"/>
    </location>
</feature>
<evidence type="ECO:0000256" key="1">
    <source>
        <dbReference type="SAM" id="MobiDB-lite"/>
    </source>
</evidence>
<evidence type="ECO:0000313" key="3">
    <source>
        <dbReference type="Proteomes" id="UP001172102"/>
    </source>
</evidence>
<reference evidence="2" key="1">
    <citation type="submission" date="2023-06" db="EMBL/GenBank/DDBJ databases">
        <title>Genome-scale phylogeny and comparative genomics of the fungal order Sordariales.</title>
        <authorList>
            <consortium name="Lawrence Berkeley National Laboratory"/>
            <person name="Hensen N."/>
            <person name="Bonometti L."/>
            <person name="Westerberg I."/>
            <person name="Brannstrom I.O."/>
            <person name="Guillou S."/>
            <person name="Cros-Aarteil S."/>
            <person name="Calhoun S."/>
            <person name="Haridas S."/>
            <person name="Kuo A."/>
            <person name="Mondo S."/>
            <person name="Pangilinan J."/>
            <person name="Riley R."/>
            <person name="Labutti K."/>
            <person name="Andreopoulos B."/>
            <person name="Lipzen A."/>
            <person name="Chen C."/>
            <person name="Yanf M."/>
            <person name="Daum C."/>
            <person name="Ng V."/>
            <person name="Clum A."/>
            <person name="Steindorff A."/>
            <person name="Ohm R."/>
            <person name="Martin F."/>
            <person name="Silar P."/>
            <person name="Natvig D."/>
            <person name="Lalanne C."/>
            <person name="Gautier V."/>
            <person name="Ament-Velasquez S.L."/>
            <person name="Kruys A."/>
            <person name="Hutchinson M.I."/>
            <person name="Powell A.J."/>
            <person name="Barry K."/>
            <person name="Miller A.N."/>
            <person name="Grigoriev I.V."/>
            <person name="Debuchy R."/>
            <person name="Gladieux P."/>
            <person name="Thoren M.H."/>
            <person name="Johannesson H."/>
        </authorList>
    </citation>
    <scope>NUCLEOTIDE SEQUENCE</scope>
    <source>
        <strain evidence="2">SMH4607-1</strain>
    </source>
</reference>
<dbReference type="Proteomes" id="UP001172102">
    <property type="component" value="Unassembled WGS sequence"/>
</dbReference>
<protein>
    <submittedName>
        <fullName evidence="2">Uncharacterized protein</fullName>
    </submittedName>
</protein>
<dbReference type="SUPFAM" id="SSF50494">
    <property type="entry name" value="Trypsin-like serine proteases"/>
    <property type="match status" value="1"/>
</dbReference>
<comment type="caution">
    <text evidence="2">The sequence shown here is derived from an EMBL/GenBank/DDBJ whole genome shotgun (WGS) entry which is preliminary data.</text>
</comment>
<sequence length="672" mass="76138">MSGHNRDPSGLPTPPSTASGSTRRSRRTEASSESESNIGTFDISNVDLRVVTPPRPLPLTSFAGSQECMGIKTEFGDEFQQQAIQFAMQCDIPAETLSVSITAREFRDDRWDSQPTVLIVVDEWTEASRQTWEQVVRRLKIYIDERVSSSFGARFIDISVEMIARDLLRLKYCAPLDTADPAYERIKSEWPKIKARIYDLLERYDSTRGRMTAIALFELGFNEYSRNPKTVYVSVDYTSRQKTWPIVLKQMQEEVDKFQLGLHVHLEHNLMGHYAFNLLPPNLSRQEIDERKKDYDYMLNTPYKTGVMLGDDISAGHYITRSDDGQRCNPMVGTLGCWLQVNVRGKGWVKMALTNYHVIRPCLDGYTLLSRQVELAPAPDIPEETTGKVAIRPVTSKPIPNSDLWNADRFGLSVDGLHRDTLRVEHPSRMKHNFTVNELKYEIANNERHNYPCDNVKVGLNDVLAFFDSGREYLGHVVSASGYLNRTDSNGRLDWALVQPISDDRIGGNKLPEKADWVSNGYNAQTWPSPHTFGAELKPQLRSIYLDLQPVDRVFKNGASTKATVGQWTDIKMDCIIEEEKYMGRNADNLKSTEFMFFRIHDDGLFANRGDSGSVVWGKDGHVLGLVFTGNTPQQVDGRPYALVTPIEDIFKSIIQQSGGEILEVRILGAEY</sequence>
<dbReference type="EMBL" id="JAUKUA010000005">
    <property type="protein sequence ID" value="KAK0711762.1"/>
    <property type="molecule type" value="Genomic_DNA"/>
</dbReference>
<dbReference type="InterPro" id="IPR009003">
    <property type="entry name" value="Peptidase_S1_PA"/>
</dbReference>